<evidence type="ECO:0000256" key="3">
    <source>
        <dbReference type="ARBA" id="ARBA00022490"/>
    </source>
</evidence>
<dbReference type="PROSITE" id="PS00108">
    <property type="entry name" value="PROTEIN_KINASE_ST"/>
    <property type="match status" value="1"/>
</dbReference>
<evidence type="ECO:0000256" key="8">
    <source>
        <dbReference type="ARBA" id="ARBA00022777"/>
    </source>
</evidence>
<protein>
    <recommendedName>
        <fullName evidence="2">IkappaB kinase</fullName>
        <ecNumber evidence="2">2.7.11.10</ecNumber>
    </recommendedName>
</protein>
<dbReference type="SUPFAM" id="SSF56112">
    <property type="entry name" value="Protein kinase-like (PK-like)"/>
    <property type="match status" value="1"/>
</dbReference>
<comment type="catalytic activity">
    <reaction evidence="11">
        <text>L-seryl-[I-kappa-B protein] + ATP = O-phospho-L-seryl-[I-kappa-B protein] + ADP + H(+)</text>
        <dbReference type="Rhea" id="RHEA:19073"/>
        <dbReference type="Rhea" id="RHEA-COMP:13698"/>
        <dbReference type="Rhea" id="RHEA-COMP:13699"/>
        <dbReference type="ChEBI" id="CHEBI:15378"/>
        <dbReference type="ChEBI" id="CHEBI:29999"/>
        <dbReference type="ChEBI" id="CHEBI:30616"/>
        <dbReference type="ChEBI" id="CHEBI:83421"/>
        <dbReference type="ChEBI" id="CHEBI:456216"/>
        <dbReference type="EC" id="2.7.11.10"/>
    </reaction>
</comment>
<organism evidence="14 15">
    <name type="scientific">Glossina morsitans morsitans</name>
    <name type="common">Savannah tsetse fly</name>
    <dbReference type="NCBI Taxonomy" id="37546"/>
    <lineage>
        <taxon>Eukaryota</taxon>
        <taxon>Metazoa</taxon>
        <taxon>Ecdysozoa</taxon>
        <taxon>Arthropoda</taxon>
        <taxon>Hexapoda</taxon>
        <taxon>Insecta</taxon>
        <taxon>Pterygota</taxon>
        <taxon>Neoptera</taxon>
        <taxon>Endopterygota</taxon>
        <taxon>Diptera</taxon>
        <taxon>Brachycera</taxon>
        <taxon>Muscomorpha</taxon>
        <taxon>Hippoboscoidea</taxon>
        <taxon>Glossinidae</taxon>
        <taxon>Glossina</taxon>
    </lineage>
</organism>
<comment type="similarity">
    <text evidence="12">Belongs to the TO family.</text>
</comment>
<dbReference type="FunFam" id="3.15.10.30:FF:000001">
    <property type="entry name" value="Takeout-like protein 1"/>
    <property type="match status" value="1"/>
</dbReference>
<evidence type="ECO:0000256" key="12">
    <source>
        <dbReference type="ARBA" id="ARBA00060902"/>
    </source>
</evidence>
<dbReference type="PANTHER" id="PTHR22969:SF17">
    <property type="entry name" value="INHIBITOR OF NUCLEAR FACTOR KAPPA-B KINASE SUBUNIT BETA"/>
    <property type="match status" value="1"/>
</dbReference>
<dbReference type="EMBL" id="CCAG010004066">
    <property type="status" value="NOT_ANNOTATED_CDS"/>
    <property type="molecule type" value="Genomic_DNA"/>
</dbReference>
<feature type="domain" description="Protein kinase" evidence="13">
    <location>
        <begin position="10"/>
        <end position="320"/>
    </location>
</feature>
<keyword evidence="6" id="KW-0732">Signal</keyword>
<evidence type="ECO:0000313" key="15">
    <source>
        <dbReference type="Proteomes" id="UP000092444"/>
    </source>
</evidence>
<keyword evidence="5" id="KW-0808">Transferase</keyword>
<dbReference type="GO" id="GO:0008385">
    <property type="term" value="C:IkappaB kinase complex"/>
    <property type="evidence" value="ECO:0007669"/>
    <property type="project" value="TreeGrafter"/>
</dbReference>
<comment type="subcellular location">
    <subcellularLocation>
        <location evidence="1">Cytoplasm</location>
    </subcellularLocation>
</comment>
<evidence type="ECO:0000256" key="7">
    <source>
        <dbReference type="ARBA" id="ARBA00022741"/>
    </source>
</evidence>
<keyword evidence="10" id="KW-0090">Biological rhythms</keyword>
<evidence type="ECO:0000256" key="11">
    <source>
        <dbReference type="ARBA" id="ARBA00048789"/>
    </source>
</evidence>
<keyword evidence="3" id="KW-0963">Cytoplasm</keyword>
<keyword evidence="4" id="KW-0723">Serine/threonine-protein kinase</keyword>
<evidence type="ECO:0000256" key="4">
    <source>
        <dbReference type="ARBA" id="ARBA00022527"/>
    </source>
</evidence>
<reference evidence="14" key="1">
    <citation type="submission" date="2020-05" db="UniProtKB">
        <authorList>
            <consortium name="EnsemblMetazoa"/>
        </authorList>
    </citation>
    <scope>IDENTIFICATION</scope>
    <source>
        <strain evidence="14">Yale</strain>
    </source>
</reference>
<dbReference type="PANTHER" id="PTHR22969">
    <property type="entry name" value="IKB KINASE"/>
    <property type="match status" value="1"/>
</dbReference>
<dbReference type="InterPro" id="IPR008271">
    <property type="entry name" value="Ser/Thr_kinase_AS"/>
</dbReference>
<dbReference type="Proteomes" id="UP000092444">
    <property type="component" value="Unassembled WGS sequence"/>
</dbReference>
<dbReference type="PhylomeDB" id="A0A1B0G1A6"/>
<dbReference type="InterPro" id="IPR011009">
    <property type="entry name" value="Kinase-like_dom_sf"/>
</dbReference>
<sequence>MNELVSCLNWDPVKCLGQGGFGRVMLWKHRQTGQEIATKFLKIKNLAPDEEEKLKERWTQEYQWQQQLETPYIVKAVKLQDIDFMRFLNMYHSKIDSLPVIIMEYCNGGDLRNYLGRVEHFNGLFEYDIRQVLYSLRNAVHYLHQHCKIQHRDLKPENIIIHMDEGGKSRHYKLADFGYARCIPEHTKLQSVVGTPEYVAPEVIRGGRYNETVDYWSIGVIAFEMLCGIRPFLPHCEFYRIMEMIQKKPQYCIAIKENFKTNIVPKGDENEFICVESIFPENNSTFVFAKKLEAWLRLALDSNYKSRGHVRNELKFYTELDSILNSKVVTVFCLTSYQFFSYEVTPSMRVEQFLNTLCEETKIENTNLYVILPLLHPKKSLANISIAMDFYVEDWIRREPENPLAMLYVMDVRQCDCNVKCPKFSSTIMDCMEVCAETCNSLSKGLLEEFELHTNFVIGNEQRNLEAYLEGLQCCAVGVEHHLLSLKPQINNLREQILLTQGRIQQFSLTVAESNKRIIYEDSQQIWLKKIKTYYEEVEELRAKFWKTMKVDFQSICTTCKNYATEQIYENLSKNDIYKLKEYRRNLREDTKINDRLLKSQYALDNLSMRKKILKDPLLKEIRKALNSSVKFYRKVKHHIYNDIQYLKNMNTSLENDCKEILQFDCPELPMPSLYGNCCNELLRDAHKMMDKTYMLMSVKILWLMVAITTNAREITKTKHLNKKTSFLGQCKRYDPKLNACARRVFNEIKEQLVYGIPELFLPPFEPLRIPEIKMNQDTGGVCMQSSYKDIQLYGLTNFTVKDLDFDLINTKLKALLEFPKILMQSLYTIDGKIMMLPIVGAGPCQANFTNVQLDVNILCETASIENQVYLEVKDIEVHYEVDNVTMHLDDLFNGDKALSESMNQYINENWKILSEDLRPLLEKALRESIKSTSDKLLTVYTYSDLLPE</sequence>
<dbReference type="Pfam" id="PF06585">
    <property type="entry name" value="JHBP"/>
    <property type="match status" value="1"/>
</dbReference>
<dbReference type="Gene3D" id="3.15.10.30">
    <property type="entry name" value="Haemolymph juvenile hormone binding protein"/>
    <property type="match status" value="1"/>
</dbReference>
<dbReference type="Gene3D" id="1.10.510.10">
    <property type="entry name" value="Transferase(Phosphotransferase) domain 1"/>
    <property type="match status" value="1"/>
</dbReference>
<dbReference type="InterPro" id="IPR051180">
    <property type="entry name" value="IKK"/>
</dbReference>
<dbReference type="STRING" id="37546.A0A1B0G1A6"/>
<evidence type="ECO:0000256" key="2">
    <source>
        <dbReference type="ARBA" id="ARBA00012442"/>
    </source>
</evidence>
<dbReference type="EC" id="2.7.11.10" evidence="2"/>
<evidence type="ECO:0000256" key="1">
    <source>
        <dbReference type="ARBA" id="ARBA00004496"/>
    </source>
</evidence>
<name>A0A1B0G1A6_GLOMM</name>
<keyword evidence="7" id="KW-0547">Nucleotide-binding</keyword>
<dbReference type="GO" id="GO:0033209">
    <property type="term" value="P:tumor necrosis factor-mediated signaling pathway"/>
    <property type="evidence" value="ECO:0007669"/>
    <property type="project" value="TreeGrafter"/>
</dbReference>
<accession>A0A1B0G1A6</accession>
<dbReference type="AlphaFoldDB" id="A0A1B0G1A6"/>
<evidence type="ECO:0000256" key="6">
    <source>
        <dbReference type="ARBA" id="ARBA00022729"/>
    </source>
</evidence>
<evidence type="ECO:0000256" key="10">
    <source>
        <dbReference type="ARBA" id="ARBA00023108"/>
    </source>
</evidence>
<dbReference type="SMART" id="SM00220">
    <property type="entry name" value="S_TKc"/>
    <property type="match status" value="1"/>
</dbReference>
<dbReference type="GO" id="GO:0045944">
    <property type="term" value="P:positive regulation of transcription by RNA polymerase II"/>
    <property type="evidence" value="ECO:0007669"/>
    <property type="project" value="TreeGrafter"/>
</dbReference>
<dbReference type="GO" id="GO:0007623">
    <property type="term" value="P:circadian rhythm"/>
    <property type="evidence" value="ECO:0007669"/>
    <property type="project" value="UniProtKB-ARBA"/>
</dbReference>
<keyword evidence="15" id="KW-1185">Reference proteome</keyword>
<dbReference type="PROSITE" id="PS50011">
    <property type="entry name" value="PROTEIN_KINASE_DOM"/>
    <property type="match status" value="1"/>
</dbReference>
<dbReference type="Pfam" id="PF00069">
    <property type="entry name" value="Pkinase"/>
    <property type="match status" value="1"/>
</dbReference>
<dbReference type="EMBL" id="CCAG010004065">
    <property type="status" value="NOT_ANNOTATED_CDS"/>
    <property type="molecule type" value="Genomic_DNA"/>
</dbReference>
<proteinExistence type="inferred from homology"/>
<evidence type="ECO:0000313" key="14">
    <source>
        <dbReference type="EnsemblMetazoa" id="GMOY007052-PA"/>
    </source>
</evidence>
<dbReference type="InterPro" id="IPR000719">
    <property type="entry name" value="Prot_kinase_dom"/>
</dbReference>
<dbReference type="GO" id="GO:0008384">
    <property type="term" value="F:IkappaB kinase activity"/>
    <property type="evidence" value="ECO:0007669"/>
    <property type="project" value="UniProtKB-EC"/>
</dbReference>
<dbReference type="InterPro" id="IPR010562">
    <property type="entry name" value="Haemolymph_juvenile_hormone-bd"/>
</dbReference>
<dbReference type="EnsemblMetazoa" id="GMOY007052-RA">
    <property type="protein sequence ID" value="GMOY007052-PA"/>
    <property type="gene ID" value="GMOY007052"/>
</dbReference>
<evidence type="ECO:0000259" key="13">
    <source>
        <dbReference type="PROSITE" id="PS50011"/>
    </source>
</evidence>
<evidence type="ECO:0000256" key="5">
    <source>
        <dbReference type="ARBA" id="ARBA00022679"/>
    </source>
</evidence>
<keyword evidence="8" id="KW-0418">Kinase</keyword>
<dbReference type="GO" id="GO:0005524">
    <property type="term" value="F:ATP binding"/>
    <property type="evidence" value="ECO:0007669"/>
    <property type="project" value="UniProtKB-KW"/>
</dbReference>
<dbReference type="SMART" id="SM00700">
    <property type="entry name" value="JHBP"/>
    <property type="match status" value="1"/>
</dbReference>
<evidence type="ECO:0000256" key="9">
    <source>
        <dbReference type="ARBA" id="ARBA00022840"/>
    </source>
</evidence>
<keyword evidence="9" id="KW-0067">ATP-binding</keyword>
<dbReference type="VEuPathDB" id="VectorBase:GMOY007052"/>
<dbReference type="InterPro" id="IPR038606">
    <property type="entry name" value="To_sf"/>
</dbReference>